<dbReference type="InterPro" id="IPR008984">
    <property type="entry name" value="SMAD_FHA_dom_sf"/>
</dbReference>
<sequence length="269" mass="29628">MLRYMMDAMSTASAPGVKLLPPHTGSLARGLPQCRPGTLFALGDRGGISVQPGTKLDVLFGRNEPEVHVCIGAGDRGVSRQHGLLRHDGRHWTVTNTGRVPIRMPGSHLLLSGHEEPLAVAYTPLFIRSGRDREHLLEVRVAGKQESSSATADEDTLMQPTWDLNERERLVLVALGQRYLRHEAFPQPLSWTLVAEDLAALHPEENWTAKRAEHVVSAVRRRLVEHAVRGLTRDEVGEPVGNALNHNLLVELLQSTTLVPPDLRLLDGA</sequence>
<organism evidence="3 4">
    <name type="scientific">Pseudonocardia eucalypti</name>
    <dbReference type="NCBI Taxonomy" id="648755"/>
    <lineage>
        <taxon>Bacteria</taxon>
        <taxon>Bacillati</taxon>
        <taxon>Actinomycetota</taxon>
        <taxon>Actinomycetes</taxon>
        <taxon>Pseudonocardiales</taxon>
        <taxon>Pseudonocardiaceae</taxon>
        <taxon>Pseudonocardia</taxon>
    </lineage>
</organism>
<name>A0ABP9PCI6_9PSEU</name>
<reference evidence="4" key="1">
    <citation type="journal article" date="2019" name="Int. J. Syst. Evol. Microbiol.">
        <title>The Global Catalogue of Microorganisms (GCM) 10K type strain sequencing project: providing services to taxonomists for standard genome sequencing and annotation.</title>
        <authorList>
            <consortium name="The Broad Institute Genomics Platform"/>
            <consortium name="The Broad Institute Genome Sequencing Center for Infectious Disease"/>
            <person name="Wu L."/>
            <person name="Ma J."/>
        </authorList>
    </citation>
    <scope>NUCLEOTIDE SEQUENCE [LARGE SCALE GENOMIC DNA]</scope>
    <source>
        <strain evidence="4">JCM 18303</strain>
    </source>
</reference>
<accession>A0ABP9PCI6</accession>
<evidence type="ECO:0000313" key="3">
    <source>
        <dbReference type="EMBL" id="GAA5144330.1"/>
    </source>
</evidence>
<dbReference type="EMBL" id="BAABJP010000001">
    <property type="protein sequence ID" value="GAA5144330.1"/>
    <property type="molecule type" value="Genomic_DNA"/>
</dbReference>
<dbReference type="InterPro" id="IPR000253">
    <property type="entry name" value="FHA_dom"/>
</dbReference>
<protein>
    <recommendedName>
        <fullName evidence="2">FHA domain-containing protein</fullName>
    </recommendedName>
</protein>
<evidence type="ECO:0000259" key="2">
    <source>
        <dbReference type="PROSITE" id="PS50006"/>
    </source>
</evidence>
<dbReference type="CDD" id="cd00060">
    <property type="entry name" value="FHA"/>
    <property type="match status" value="1"/>
</dbReference>
<keyword evidence="1" id="KW-0597">Phosphoprotein</keyword>
<evidence type="ECO:0000256" key="1">
    <source>
        <dbReference type="ARBA" id="ARBA00022553"/>
    </source>
</evidence>
<keyword evidence="4" id="KW-1185">Reference proteome</keyword>
<feature type="domain" description="FHA" evidence="2">
    <location>
        <begin position="58"/>
        <end position="109"/>
    </location>
</feature>
<dbReference type="Proteomes" id="UP001428817">
    <property type="component" value="Unassembled WGS sequence"/>
</dbReference>
<dbReference type="PROSITE" id="PS50006">
    <property type="entry name" value="FHA_DOMAIN"/>
    <property type="match status" value="1"/>
</dbReference>
<proteinExistence type="predicted"/>
<gene>
    <name evidence="3" type="ORF">GCM10023321_00410</name>
</gene>
<comment type="caution">
    <text evidence="3">The sequence shown here is derived from an EMBL/GenBank/DDBJ whole genome shotgun (WGS) entry which is preliminary data.</text>
</comment>
<dbReference type="SUPFAM" id="SSF49879">
    <property type="entry name" value="SMAD/FHA domain"/>
    <property type="match status" value="1"/>
</dbReference>
<evidence type="ECO:0000313" key="4">
    <source>
        <dbReference type="Proteomes" id="UP001428817"/>
    </source>
</evidence>